<accession>A0A1N6CQ96</accession>
<dbReference type="CDD" id="cd07989">
    <property type="entry name" value="LPLAT_AGPAT-like"/>
    <property type="match status" value="1"/>
</dbReference>
<evidence type="ECO:0000313" key="9">
    <source>
        <dbReference type="Proteomes" id="UP000185192"/>
    </source>
</evidence>
<dbReference type="STRING" id="1123272.SAMN02745824_0689"/>
<proteinExistence type="predicted"/>
<dbReference type="Proteomes" id="UP000185192">
    <property type="component" value="Unassembled WGS sequence"/>
</dbReference>
<dbReference type="GO" id="GO:0006654">
    <property type="term" value="P:phosphatidic acid biosynthetic process"/>
    <property type="evidence" value="ECO:0007669"/>
    <property type="project" value="TreeGrafter"/>
</dbReference>
<dbReference type="Pfam" id="PF01553">
    <property type="entry name" value="Acyltransferase"/>
    <property type="match status" value="1"/>
</dbReference>
<evidence type="ECO:0000256" key="4">
    <source>
        <dbReference type="ARBA" id="ARBA00023098"/>
    </source>
</evidence>
<feature type="transmembrane region" description="Helical" evidence="6">
    <location>
        <begin position="12"/>
        <end position="35"/>
    </location>
</feature>
<reference evidence="9" key="1">
    <citation type="submission" date="2016-11" db="EMBL/GenBank/DDBJ databases">
        <authorList>
            <person name="Varghese N."/>
            <person name="Submissions S."/>
        </authorList>
    </citation>
    <scope>NUCLEOTIDE SEQUENCE [LARGE SCALE GENOMIC DNA]</scope>
    <source>
        <strain evidence="9">DSM 22363</strain>
    </source>
</reference>
<keyword evidence="3 8" id="KW-0808">Transferase</keyword>
<evidence type="ECO:0000256" key="3">
    <source>
        <dbReference type="ARBA" id="ARBA00022679"/>
    </source>
</evidence>
<dbReference type="SUPFAM" id="SSF69593">
    <property type="entry name" value="Glycerol-3-phosphate (1)-acyltransferase"/>
    <property type="match status" value="1"/>
</dbReference>
<keyword evidence="4" id="KW-0443">Lipid metabolism</keyword>
<sequence>MKLISGIRSLLFIPVFYGGSTPIIIVAFLVALFSVRGTHAMARWWSRYHYLCARVILGIRVEIKGELRNEPLLYVFKHESMFETIDLLRIFEKPVVIAKKELLVIPLWGWIARKHGLLGIDRNGGGAAMRQIIKQARRAIDEGRPIVIFAEGSRAHHGQRPELQTGFAGIYKLLGLPLVPVALNSGIISPRDTFVQRSGVITYEVQDEIEPGLGRDEIRDRVHAAINALND</sequence>
<evidence type="ECO:0000256" key="1">
    <source>
        <dbReference type="ARBA" id="ARBA00005189"/>
    </source>
</evidence>
<protein>
    <submittedName>
        <fullName evidence="8">1-acyl-sn-glycerol-3-phosphate acyltransferase</fullName>
    </submittedName>
</protein>
<dbReference type="InterPro" id="IPR002123">
    <property type="entry name" value="Plipid/glycerol_acylTrfase"/>
</dbReference>
<name>A0A1N6CQ96_9SPHN</name>
<keyword evidence="6" id="KW-1133">Transmembrane helix</keyword>
<comment type="pathway">
    <text evidence="1">Lipid metabolism.</text>
</comment>
<keyword evidence="6" id="KW-0472">Membrane</keyword>
<dbReference type="PANTHER" id="PTHR10434">
    <property type="entry name" value="1-ACYL-SN-GLYCEROL-3-PHOSPHATE ACYLTRANSFERASE"/>
    <property type="match status" value="1"/>
</dbReference>
<dbReference type="AlphaFoldDB" id="A0A1N6CQ96"/>
<keyword evidence="2" id="KW-0444">Lipid biosynthesis</keyword>
<feature type="domain" description="Phospholipid/glycerol acyltransferase" evidence="7">
    <location>
        <begin position="72"/>
        <end position="186"/>
    </location>
</feature>
<dbReference type="PANTHER" id="PTHR10434:SF64">
    <property type="entry name" value="1-ACYL-SN-GLYCEROL-3-PHOSPHATE ACYLTRANSFERASE-RELATED"/>
    <property type="match status" value="1"/>
</dbReference>
<evidence type="ECO:0000256" key="6">
    <source>
        <dbReference type="SAM" id="Phobius"/>
    </source>
</evidence>
<keyword evidence="5 8" id="KW-0012">Acyltransferase</keyword>
<dbReference type="RefSeq" id="WP_239447346.1">
    <property type="nucleotide sequence ID" value="NZ_FSQW01000001.1"/>
</dbReference>
<evidence type="ECO:0000256" key="2">
    <source>
        <dbReference type="ARBA" id="ARBA00022516"/>
    </source>
</evidence>
<keyword evidence="9" id="KW-1185">Reference proteome</keyword>
<dbReference type="SMART" id="SM00563">
    <property type="entry name" value="PlsC"/>
    <property type="match status" value="1"/>
</dbReference>
<evidence type="ECO:0000259" key="7">
    <source>
        <dbReference type="SMART" id="SM00563"/>
    </source>
</evidence>
<dbReference type="GO" id="GO:0003841">
    <property type="term" value="F:1-acylglycerol-3-phosphate O-acyltransferase activity"/>
    <property type="evidence" value="ECO:0007669"/>
    <property type="project" value="TreeGrafter"/>
</dbReference>
<evidence type="ECO:0000313" key="8">
    <source>
        <dbReference type="EMBL" id="SIN60544.1"/>
    </source>
</evidence>
<gene>
    <name evidence="8" type="ORF">SAMN02745824_0689</name>
</gene>
<keyword evidence="6" id="KW-0812">Transmembrane</keyword>
<dbReference type="EMBL" id="FSQW01000001">
    <property type="protein sequence ID" value="SIN60544.1"/>
    <property type="molecule type" value="Genomic_DNA"/>
</dbReference>
<organism evidence="8 9">
    <name type="scientific">Parasphingorhabdus marina DSM 22363</name>
    <dbReference type="NCBI Taxonomy" id="1123272"/>
    <lineage>
        <taxon>Bacteria</taxon>
        <taxon>Pseudomonadati</taxon>
        <taxon>Pseudomonadota</taxon>
        <taxon>Alphaproteobacteria</taxon>
        <taxon>Sphingomonadales</taxon>
        <taxon>Sphingomonadaceae</taxon>
        <taxon>Parasphingorhabdus</taxon>
    </lineage>
</organism>
<evidence type="ECO:0000256" key="5">
    <source>
        <dbReference type="ARBA" id="ARBA00023315"/>
    </source>
</evidence>